<dbReference type="CDD" id="cd03801">
    <property type="entry name" value="GT4_PimA-like"/>
    <property type="match status" value="1"/>
</dbReference>
<dbReference type="InterPro" id="IPR001296">
    <property type="entry name" value="Glyco_trans_1"/>
</dbReference>
<dbReference type="GO" id="GO:0016757">
    <property type="term" value="F:glycosyltransferase activity"/>
    <property type="evidence" value="ECO:0007669"/>
    <property type="project" value="UniProtKB-KW"/>
</dbReference>
<organism evidence="6 7">
    <name type="scientific">Fimbriimonas ginsengisoli Gsoil 348</name>
    <dbReference type="NCBI Taxonomy" id="661478"/>
    <lineage>
        <taxon>Bacteria</taxon>
        <taxon>Bacillati</taxon>
        <taxon>Armatimonadota</taxon>
        <taxon>Fimbriimonadia</taxon>
        <taxon>Fimbriimonadales</taxon>
        <taxon>Fimbriimonadaceae</taxon>
        <taxon>Fimbriimonas</taxon>
    </lineage>
</organism>
<evidence type="ECO:0000313" key="6">
    <source>
        <dbReference type="EMBL" id="AIE86450.1"/>
    </source>
</evidence>
<dbReference type="Pfam" id="PF13439">
    <property type="entry name" value="Glyco_transf_4"/>
    <property type="match status" value="1"/>
</dbReference>
<dbReference type="SUPFAM" id="SSF53756">
    <property type="entry name" value="UDP-Glycosyltransferase/glycogen phosphorylase"/>
    <property type="match status" value="1"/>
</dbReference>
<keyword evidence="1" id="KW-0328">Glycosyltransferase</keyword>
<evidence type="ECO:0000256" key="1">
    <source>
        <dbReference type="ARBA" id="ARBA00022676"/>
    </source>
</evidence>
<dbReference type="EMBL" id="CP007139">
    <property type="protein sequence ID" value="AIE86450.1"/>
    <property type="molecule type" value="Genomic_DNA"/>
</dbReference>
<name>A0A068NUK2_FIMGI</name>
<dbReference type="AlphaFoldDB" id="A0A068NUK2"/>
<feature type="domain" description="Glycosyl transferase family 1" evidence="4">
    <location>
        <begin position="142"/>
        <end position="305"/>
    </location>
</feature>
<reference evidence="6 7" key="1">
    <citation type="journal article" date="2014" name="PLoS ONE">
        <title>The first complete genome sequence of the class fimbriimonadia in the phylum armatimonadetes.</title>
        <authorList>
            <person name="Hu Z.Y."/>
            <person name="Wang Y.Z."/>
            <person name="Im W.T."/>
            <person name="Wang S.Y."/>
            <person name="Zhao G.P."/>
            <person name="Zheng H.J."/>
            <person name="Quan Z.X."/>
        </authorList>
    </citation>
    <scope>NUCLEOTIDE SEQUENCE [LARGE SCALE GENOMIC DNA]</scope>
    <source>
        <strain evidence="6">Gsoil 348</strain>
    </source>
</reference>
<keyword evidence="7" id="KW-1185">Reference proteome</keyword>
<dbReference type="HOGENOM" id="CLU_009583_0_3_0"/>
<dbReference type="Gene3D" id="3.40.50.2000">
    <property type="entry name" value="Glycogen Phosphorylase B"/>
    <property type="match status" value="2"/>
</dbReference>
<evidence type="ECO:0000256" key="2">
    <source>
        <dbReference type="ARBA" id="ARBA00022679"/>
    </source>
</evidence>
<evidence type="ECO:0000256" key="3">
    <source>
        <dbReference type="SAM" id="MobiDB-lite"/>
    </source>
</evidence>
<accession>A0A068NUK2</accession>
<keyword evidence="2 6" id="KW-0808">Transferase</keyword>
<dbReference type="KEGG" id="fgi:OP10G_3082"/>
<dbReference type="STRING" id="661478.OP10G_3082"/>
<feature type="region of interest" description="Disordered" evidence="3">
    <location>
        <begin position="332"/>
        <end position="351"/>
    </location>
</feature>
<gene>
    <name evidence="6" type="ORF">OP10G_3082</name>
</gene>
<dbReference type="eggNOG" id="COG0438">
    <property type="taxonomic scope" value="Bacteria"/>
</dbReference>
<evidence type="ECO:0000259" key="5">
    <source>
        <dbReference type="Pfam" id="PF13439"/>
    </source>
</evidence>
<feature type="compositionally biased region" description="Basic residues" evidence="3">
    <location>
        <begin position="342"/>
        <end position="351"/>
    </location>
</feature>
<dbReference type="Pfam" id="PF00534">
    <property type="entry name" value="Glycos_transf_1"/>
    <property type="match status" value="1"/>
</dbReference>
<sequence length="351" mass="37940">MTLAVAQREAGHRVEFATFKGKRFGSQVEAAGFRVHEVAVRAKIDPVAIAVMRGVMLRGGFDIVHTHLSTSSVNGCLAARSARVPSVATVHGMSGKLSFVGADHLIAVSQQVKDHLVEQGVREEKITVVYNGLEMEEPSLDRDAARTRLGLSPDAIVLGTIARVTPAKGIDDALRAVAIMAPKIPRLRYLVVGDGDGLPACRKLAQDLQISDRVTFLGYRTDIANCLDTMDMFLFPSHKEAMGIALVEAMWAGLPTVATRIGGIPEVITPQCGILVPSHNPEAVAKATMELLDDDALRDRMGAAAGHRARTVFSSQSMREATDWVYRSMLGQGLPIPQPSPKSRRSGHRRR</sequence>
<dbReference type="Proteomes" id="UP000027982">
    <property type="component" value="Chromosome"/>
</dbReference>
<evidence type="ECO:0000313" key="7">
    <source>
        <dbReference type="Proteomes" id="UP000027982"/>
    </source>
</evidence>
<dbReference type="InterPro" id="IPR028098">
    <property type="entry name" value="Glyco_trans_4-like_N"/>
</dbReference>
<dbReference type="PANTHER" id="PTHR12526">
    <property type="entry name" value="GLYCOSYLTRANSFERASE"/>
    <property type="match status" value="1"/>
</dbReference>
<evidence type="ECO:0000259" key="4">
    <source>
        <dbReference type="Pfam" id="PF00534"/>
    </source>
</evidence>
<proteinExistence type="predicted"/>
<protein>
    <submittedName>
        <fullName evidence="6">Glycosyl transferase family protein</fullName>
    </submittedName>
</protein>
<feature type="domain" description="Glycosyltransferase subfamily 4-like N-terminal" evidence="5">
    <location>
        <begin position="2"/>
        <end position="136"/>
    </location>
</feature>
<dbReference type="PANTHER" id="PTHR12526:SF510">
    <property type="entry name" value="D-INOSITOL 3-PHOSPHATE GLYCOSYLTRANSFERASE"/>
    <property type="match status" value="1"/>
</dbReference>